<protein>
    <submittedName>
        <fullName evidence="1">Uncharacterized protein</fullName>
    </submittedName>
</protein>
<reference evidence="1" key="1">
    <citation type="submission" date="2023-03" db="EMBL/GenBank/DDBJ databases">
        <title>a new species belonging to Providencia genus.</title>
        <authorList>
            <person name="Yang W."/>
            <person name="Hu F."/>
            <person name="Shen S."/>
            <person name="Ding L."/>
            <person name="Yin D."/>
        </authorList>
    </citation>
    <scope>NUCLEOTIDE SEQUENCE</scope>
    <source>
        <strain evidence="1">CRE-3FA-0001</strain>
    </source>
</reference>
<sequence length="266" mass="30182">MNVKSFFLTLSNSSTKISKEYEKNNSDANKKLLLKTVISKVKNVYKKCALDVEIKDKLKINKQINILNDVLNIGPVKSKISGNNIINSMEVKSHSMSDSIALHYDSSDCQLEKTDINNIIFNWEDKKTFKPSSINADFSNSTLSDMRIASSEQTPLIRADFSNATLNNVDIKLPIKSDVNYNFDKAKLNNTRIELDIPSGELSQLNLLALFGDDNHYSNNVFQSVLTINDKKIKNDLLSKLKKSFDSNIRYFDNKHDIKDKFLSSI</sequence>
<dbReference type="Proteomes" id="UP001156701">
    <property type="component" value="Unassembled WGS sequence"/>
</dbReference>
<reference evidence="2" key="2">
    <citation type="submission" date="2023-07" db="EMBL/GenBank/DDBJ databases">
        <authorList>
            <person name="Yang W."/>
            <person name="Chen J."/>
            <person name="Ji P."/>
            <person name="Hu F."/>
        </authorList>
    </citation>
    <scope>NUCLEOTIDE SEQUENCE</scope>
    <source>
        <strain evidence="2">CRE-138-0111</strain>
    </source>
</reference>
<dbReference type="RefSeq" id="WP_042844513.1">
    <property type="nucleotide sequence ID" value="NZ_JARRYG010000005.1"/>
</dbReference>
<dbReference type="Proteomes" id="UP001176478">
    <property type="component" value="Unassembled WGS sequence"/>
</dbReference>
<evidence type="ECO:0000313" key="4">
    <source>
        <dbReference type="Proteomes" id="UP001176478"/>
    </source>
</evidence>
<dbReference type="EMBL" id="JARRYG010000005">
    <property type="protein sequence ID" value="MDG4695836.1"/>
    <property type="molecule type" value="Genomic_DNA"/>
</dbReference>
<keyword evidence="4" id="KW-1185">Reference proteome</keyword>
<proteinExistence type="predicted"/>
<gene>
    <name evidence="1" type="ORF">P7V44_06240</name>
    <name evidence="2" type="ORF">Q5E86_20510</name>
</gene>
<evidence type="ECO:0000313" key="3">
    <source>
        <dbReference type="Proteomes" id="UP001156701"/>
    </source>
</evidence>
<reference evidence="2" key="3">
    <citation type="journal article" date="2024" name="Int. J. Antimicrob. Agents">
        <title>Identification of a novel Providencia species showing multi-drug-resistant in three patients with hospital-acquired infection.</title>
        <authorList>
            <person name="Yang W."/>
            <person name="Chen J."/>
            <person name="Yang F."/>
            <person name="Ji P."/>
            <person name="Shen S."/>
            <person name="Yin D."/>
            <person name="Hu F."/>
        </authorList>
    </citation>
    <scope>NUCLEOTIDE SEQUENCE</scope>
    <source>
        <strain evidence="2">CRE-138-0111</strain>
    </source>
</reference>
<evidence type="ECO:0000313" key="2">
    <source>
        <dbReference type="EMBL" id="MDO7858680.1"/>
    </source>
</evidence>
<dbReference type="Gene3D" id="2.160.20.80">
    <property type="entry name" value="E3 ubiquitin-protein ligase SopA"/>
    <property type="match status" value="1"/>
</dbReference>
<name>A0AA42FIR3_9GAMM</name>
<evidence type="ECO:0000313" key="1">
    <source>
        <dbReference type="EMBL" id="MDG4695836.1"/>
    </source>
</evidence>
<organism evidence="1 3">
    <name type="scientific">Providencia huashanensis</name>
    <dbReference type="NCBI Taxonomy" id="3037798"/>
    <lineage>
        <taxon>Bacteria</taxon>
        <taxon>Pseudomonadati</taxon>
        <taxon>Pseudomonadota</taxon>
        <taxon>Gammaproteobacteria</taxon>
        <taxon>Enterobacterales</taxon>
        <taxon>Morganellaceae</taxon>
        <taxon>Providencia</taxon>
    </lineage>
</organism>
<accession>A0AA42FIR3</accession>
<dbReference type="AlphaFoldDB" id="A0AA42FIR3"/>
<dbReference type="EMBL" id="JAUQTG010000017">
    <property type="protein sequence ID" value="MDO7858680.1"/>
    <property type="molecule type" value="Genomic_DNA"/>
</dbReference>
<comment type="caution">
    <text evidence="1">The sequence shown here is derived from an EMBL/GenBank/DDBJ whole genome shotgun (WGS) entry which is preliminary data.</text>
</comment>